<dbReference type="PANTHER" id="PTHR34351">
    <property type="entry name" value="SLR1927 PROTEIN-RELATED"/>
    <property type="match status" value="1"/>
</dbReference>
<evidence type="ECO:0000259" key="2">
    <source>
        <dbReference type="Pfam" id="PF01882"/>
    </source>
</evidence>
<feature type="domain" description="DUF58" evidence="2">
    <location>
        <begin position="204"/>
        <end position="363"/>
    </location>
</feature>
<reference evidence="3" key="1">
    <citation type="submission" date="2019-09" db="EMBL/GenBank/DDBJ databases">
        <title>Characterisation of the sponge microbiome using genome-centric metagenomics.</title>
        <authorList>
            <person name="Engelberts J.P."/>
            <person name="Robbins S.J."/>
            <person name="De Goeij J.M."/>
            <person name="Aranda M."/>
            <person name="Bell S.C."/>
            <person name="Webster N.S."/>
        </authorList>
    </citation>
    <scope>NUCLEOTIDE SEQUENCE</scope>
    <source>
        <strain evidence="3">SB0675_bin_29</strain>
    </source>
</reference>
<protein>
    <submittedName>
        <fullName evidence="3">DUF58 domain-containing protein</fullName>
    </submittedName>
</protein>
<evidence type="ECO:0000256" key="1">
    <source>
        <dbReference type="SAM" id="Phobius"/>
    </source>
</evidence>
<dbReference type="EMBL" id="VYDA01000555">
    <property type="protein sequence ID" value="MYH63150.1"/>
    <property type="molecule type" value="Genomic_DNA"/>
</dbReference>
<dbReference type="PANTHER" id="PTHR34351:SF2">
    <property type="entry name" value="DUF58 DOMAIN-CONTAINING PROTEIN"/>
    <property type="match status" value="1"/>
</dbReference>
<feature type="transmembrane region" description="Helical" evidence="1">
    <location>
        <begin position="28"/>
        <end position="46"/>
    </location>
</feature>
<name>A0A6B1G3Z0_9CHLR</name>
<keyword evidence="1" id="KW-0472">Membrane</keyword>
<gene>
    <name evidence="3" type="ORF">F4148_15790</name>
</gene>
<dbReference type="Pfam" id="PF01882">
    <property type="entry name" value="DUF58"/>
    <property type="match status" value="1"/>
</dbReference>
<sequence length="415" mass="47020">MGRSGWTAAVFILILALASRNSLIFTMALILGLLGLVVWMWSRYSLSEVTYRRRFDVDHLFFGEETDLHLEVTNAKPLPLAWLRCEDDIPGALGLDPEERTRHYLPTRRVLVNLFSLGIYQRVIRRYTVTGTQRGAWRFGPVQLICGDIFGFRSQFIEFPKTSLLLVYPRMYTLPELGLEARHPFGDHQSQNRLIEDPLRISGVREYLPGDNFRHIHWKATARRQELQTKLFEPSASRPLAIFVNIRTFHHRFEGVDPELREFAISVGASIARWAQMQGEEFGVFANSMMYAGRRVRVLPGAHPRQLTSVLEALAYCVGIPHTTIERVLQQEVDFLRTGTSIVLVSATLSENLRRALIDLQSRGFAVTLLGIGGLTLDRAIPGVAFQKLSQQVLDELTVEDESELPELEAPVPAG</sequence>
<accession>A0A6B1G3Z0</accession>
<comment type="caution">
    <text evidence="3">The sequence shown here is derived from an EMBL/GenBank/DDBJ whole genome shotgun (WGS) entry which is preliminary data.</text>
</comment>
<keyword evidence="1" id="KW-1133">Transmembrane helix</keyword>
<dbReference type="InterPro" id="IPR002881">
    <property type="entry name" value="DUF58"/>
</dbReference>
<keyword evidence="1" id="KW-0812">Transmembrane</keyword>
<evidence type="ECO:0000313" key="3">
    <source>
        <dbReference type="EMBL" id="MYH63150.1"/>
    </source>
</evidence>
<dbReference type="AlphaFoldDB" id="A0A6B1G3Z0"/>
<organism evidence="3">
    <name type="scientific">Caldilineaceae bacterium SB0675_bin_29</name>
    <dbReference type="NCBI Taxonomy" id="2605266"/>
    <lineage>
        <taxon>Bacteria</taxon>
        <taxon>Bacillati</taxon>
        <taxon>Chloroflexota</taxon>
        <taxon>Caldilineae</taxon>
        <taxon>Caldilineales</taxon>
        <taxon>Caldilineaceae</taxon>
    </lineage>
</organism>
<proteinExistence type="predicted"/>